<organism evidence="2 3">
    <name type="scientific">Trichoderma asperellum (strain ATCC 204424 / CBS 433.97 / NBRC 101777)</name>
    <dbReference type="NCBI Taxonomy" id="1042311"/>
    <lineage>
        <taxon>Eukaryota</taxon>
        <taxon>Fungi</taxon>
        <taxon>Dikarya</taxon>
        <taxon>Ascomycota</taxon>
        <taxon>Pezizomycotina</taxon>
        <taxon>Sordariomycetes</taxon>
        <taxon>Hypocreomycetidae</taxon>
        <taxon>Hypocreales</taxon>
        <taxon>Hypocreaceae</taxon>
        <taxon>Trichoderma</taxon>
    </lineage>
</organism>
<protein>
    <submittedName>
        <fullName evidence="2">Uncharacterized protein</fullName>
    </submittedName>
</protein>
<sequence>MQTCLSLSLSLLSLSLSYCFSNVAYVCVSIIDMTIVMTSRKCTEIRICRFQ</sequence>
<reference evidence="2 3" key="1">
    <citation type="submission" date="2016-07" db="EMBL/GenBank/DDBJ databases">
        <title>Multiple horizontal gene transfer events from other fungi enriched the ability of initially mycotrophic Trichoderma (Ascomycota) to feed on dead plant biomass.</title>
        <authorList>
            <consortium name="DOE Joint Genome Institute"/>
            <person name="Aerts A."/>
            <person name="Atanasova L."/>
            <person name="Chenthamara K."/>
            <person name="Zhang J."/>
            <person name="Grujic M."/>
            <person name="Henrissat B."/>
            <person name="Kuo A."/>
            <person name="Salamov A."/>
            <person name="Lipzen A."/>
            <person name="Labutti K."/>
            <person name="Barry K."/>
            <person name="Miao Y."/>
            <person name="Rahimi M.J."/>
            <person name="Shen Q."/>
            <person name="Grigoriev I.V."/>
            <person name="Kubicek C.P."/>
            <person name="Druzhinina I.S."/>
        </authorList>
    </citation>
    <scope>NUCLEOTIDE SEQUENCE [LARGE SCALE GENOMIC DNA]</scope>
    <source>
        <strain evidence="2 3">CBS 433.97</strain>
    </source>
</reference>
<name>A0A2T3Z3C6_TRIA4</name>
<keyword evidence="1" id="KW-0732">Signal</keyword>
<proteinExistence type="predicted"/>
<feature type="signal peptide" evidence="1">
    <location>
        <begin position="1"/>
        <end position="19"/>
    </location>
</feature>
<feature type="chain" id="PRO_5015668221" evidence="1">
    <location>
        <begin position="20"/>
        <end position="51"/>
    </location>
</feature>
<accession>A0A2T3Z3C6</accession>
<dbReference type="AlphaFoldDB" id="A0A2T3Z3C6"/>
<dbReference type="EMBL" id="KZ679264">
    <property type="protein sequence ID" value="PTB39321.1"/>
    <property type="molecule type" value="Genomic_DNA"/>
</dbReference>
<evidence type="ECO:0000313" key="3">
    <source>
        <dbReference type="Proteomes" id="UP000240493"/>
    </source>
</evidence>
<evidence type="ECO:0000313" key="2">
    <source>
        <dbReference type="EMBL" id="PTB39321.1"/>
    </source>
</evidence>
<keyword evidence="3" id="KW-1185">Reference proteome</keyword>
<evidence type="ECO:0000256" key="1">
    <source>
        <dbReference type="SAM" id="SignalP"/>
    </source>
</evidence>
<dbReference type="Proteomes" id="UP000240493">
    <property type="component" value="Unassembled WGS sequence"/>
</dbReference>
<gene>
    <name evidence="2" type="ORF">M441DRAFT_59378</name>
</gene>